<dbReference type="GO" id="GO:0033229">
    <property type="term" value="F:cysteine transmembrane transporter activity"/>
    <property type="evidence" value="ECO:0007669"/>
    <property type="project" value="TreeGrafter"/>
</dbReference>
<keyword evidence="9 33" id="KW-0812">Transmembrane</keyword>
<comment type="similarity">
    <text evidence="22">Belongs to the dicarboxylate/amino acid:cation symporter (DAACS) (TC 2.A.23) family. SLC1A1 subfamily.</text>
</comment>
<keyword evidence="12" id="KW-0769">Symport</keyword>
<evidence type="ECO:0000256" key="12">
    <source>
        <dbReference type="ARBA" id="ARBA00022847"/>
    </source>
</evidence>
<dbReference type="GO" id="GO:0016324">
    <property type="term" value="C:apical plasma membrane"/>
    <property type="evidence" value="ECO:0007669"/>
    <property type="project" value="UniProtKB-SubCell"/>
</dbReference>
<evidence type="ECO:0000256" key="9">
    <source>
        <dbReference type="ARBA" id="ARBA00022692"/>
    </source>
</evidence>
<gene>
    <name evidence="34" type="ORF">QTP70_026332</name>
</gene>
<keyword evidence="10" id="KW-0479">Metal-binding</keyword>
<evidence type="ECO:0000256" key="13">
    <source>
        <dbReference type="ARBA" id="ARBA00022958"/>
    </source>
</evidence>
<evidence type="ECO:0000256" key="3">
    <source>
        <dbReference type="ARBA" id="ARBA00004424"/>
    </source>
</evidence>
<dbReference type="GO" id="GO:0046872">
    <property type="term" value="F:metal ion binding"/>
    <property type="evidence" value="ECO:0007669"/>
    <property type="project" value="UniProtKB-KW"/>
</dbReference>
<feature type="transmembrane region" description="Helical" evidence="33">
    <location>
        <begin position="210"/>
        <end position="231"/>
    </location>
</feature>
<evidence type="ECO:0000256" key="32">
    <source>
        <dbReference type="SAM" id="MobiDB-lite"/>
    </source>
</evidence>
<evidence type="ECO:0000256" key="23">
    <source>
        <dbReference type="ARBA" id="ARBA00040947"/>
    </source>
</evidence>
<feature type="transmembrane region" description="Helical" evidence="33">
    <location>
        <begin position="688"/>
        <end position="713"/>
    </location>
</feature>
<reference evidence="34" key="1">
    <citation type="submission" date="2023-06" db="EMBL/GenBank/DDBJ databases">
        <title>Male Hemibagrus guttatus genome.</title>
        <authorList>
            <person name="Bian C."/>
        </authorList>
    </citation>
    <scope>NUCLEOTIDE SEQUENCE</scope>
    <source>
        <strain evidence="34">Male_cb2023</strain>
        <tissue evidence="34">Muscle</tissue>
    </source>
</reference>
<evidence type="ECO:0000256" key="2">
    <source>
        <dbReference type="ARBA" id="ARBA00004414"/>
    </source>
</evidence>
<dbReference type="InterPro" id="IPR036458">
    <property type="entry name" value="Na:dicarbo_symporter_sf"/>
</dbReference>
<proteinExistence type="inferred from homology"/>
<dbReference type="PROSITE" id="PS00714">
    <property type="entry name" value="NA_DICARBOXYL_SYMP_2"/>
    <property type="match status" value="1"/>
</dbReference>
<keyword evidence="18 33" id="KW-0472">Membrane</keyword>
<dbReference type="GO" id="GO:0005313">
    <property type="term" value="F:L-glutamate transmembrane transporter activity"/>
    <property type="evidence" value="ECO:0007669"/>
    <property type="project" value="TreeGrafter"/>
</dbReference>
<organism evidence="34 35">
    <name type="scientific">Hemibagrus guttatus</name>
    <dbReference type="NCBI Taxonomy" id="175788"/>
    <lineage>
        <taxon>Eukaryota</taxon>
        <taxon>Metazoa</taxon>
        <taxon>Chordata</taxon>
        <taxon>Craniata</taxon>
        <taxon>Vertebrata</taxon>
        <taxon>Euteleostomi</taxon>
        <taxon>Actinopterygii</taxon>
        <taxon>Neopterygii</taxon>
        <taxon>Teleostei</taxon>
        <taxon>Ostariophysi</taxon>
        <taxon>Siluriformes</taxon>
        <taxon>Bagridae</taxon>
        <taxon>Hemibagrus</taxon>
    </lineage>
</organism>
<evidence type="ECO:0000256" key="16">
    <source>
        <dbReference type="ARBA" id="ARBA00023018"/>
    </source>
</evidence>
<evidence type="ECO:0000313" key="35">
    <source>
        <dbReference type="Proteomes" id="UP001274896"/>
    </source>
</evidence>
<dbReference type="PANTHER" id="PTHR11958:SF109">
    <property type="entry name" value="EXCITATORY AMINO ACID TRANSPORTER 3"/>
    <property type="match status" value="1"/>
</dbReference>
<comment type="catalytic activity">
    <reaction evidence="29">
        <text>K(+)(in) + L-aspartate(out) + 3 Na(+)(out) + H(+)(out) = K(+)(out) + L-aspartate(in) + 3 Na(+)(in) + H(+)(in)</text>
        <dbReference type="Rhea" id="RHEA:70851"/>
        <dbReference type="ChEBI" id="CHEBI:15378"/>
        <dbReference type="ChEBI" id="CHEBI:29101"/>
        <dbReference type="ChEBI" id="CHEBI:29103"/>
        <dbReference type="ChEBI" id="CHEBI:29991"/>
    </reaction>
</comment>
<keyword evidence="19" id="KW-0325">Glycoprotein</keyword>
<dbReference type="GO" id="GO:0043005">
    <property type="term" value="C:neuron projection"/>
    <property type="evidence" value="ECO:0007669"/>
    <property type="project" value="UniProtKB-KW"/>
</dbReference>
<feature type="transmembrane region" description="Helical" evidence="33">
    <location>
        <begin position="170"/>
        <end position="190"/>
    </location>
</feature>
<dbReference type="InterPro" id="IPR050746">
    <property type="entry name" value="DAACS"/>
</dbReference>
<dbReference type="InterPro" id="IPR018107">
    <property type="entry name" value="Na-dicarboxylate_symporter_CS"/>
</dbReference>
<dbReference type="SUPFAM" id="SSF118215">
    <property type="entry name" value="Proton glutamate symport protein"/>
    <property type="match status" value="2"/>
</dbReference>
<comment type="subcellular location">
    <subcellularLocation>
        <location evidence="3">Apical cell membrane</location>
        <topology evidence="3">Multi-pass membrane protein</topology>
    </subcellularLocation>
    <subcellularLocation>
        <location evidence="1">Early endosome membrane</location>
    </subcellularLocation>
    <subcellularLocation>
        <location evidence="2">Late endosome membrane</location>
    </subcellularLocation>
    <subcellularLocation>
        <location evidence="4">Recycling endosome membrane</location>
    </subcellularLocation>
    <subcellularLocation>
        <location evidence="21">Synapse</location>
        <location evidence="21">Synaptosome</location>
    </subcellularLocation>
</comment>
<keyword evidence="20" id="KW-0868">Chloride</keyword>
<dbReference type="PRINTS" id="PR00173">
    <property type="entry name" value="EDTRNSPORT"/>
</dbReference>
<keyword evidence="35" id="KW-1185">Reference proteome</keyword>
<dbReference type="GO" id="GO:0031901">
    <property type="term" value="C:early endosome membrane"/>
    <property type="evidence" value="ECO:0007669"/>
    <property type="project" value="UniProtKB-SubCell"/>
</dbReference>
<sequence length="853" mass="92458">MSMDMLTKKERRGRDVKGMLKRNWVLIATIVSVLLGVAALDSEVSGHIGLRAVIYYFSTTIIAVILGIILVITIKPGVSQVADNIDRAGSTPNVTTVDTLLDLVRNMFPENLVQACFQQYKTQRKEIELPVSNTSNMVTTTFPPLTTIIATVAQNLTKDYTIVGTYSDGINVLGLIVFCIAFGLVIGKMGERGRILLEFFDALNEASMRLVHIIMCYMPVGILFLIAAKIIEVDDWDIFRKMGLYMVTVLSGSTSTNPFIHSFIVFRLSGAGSRGQQSKQGCPDLPHPRHFLQLFRRDPEAFPGQPRDIVSPACPGSSPGPLPGGACPEHLSRETSRRHPKQMPEPPQLPPFDVEEQQLYSELLPGDRAPYPISKGAPRHPTEEGGITTPVTQSRGTVPDHHAMLQRRVSQDSPTTSKDLRRVSGIEEILEVFLPPSDNIPSRGQQLSTYTVNSVGRELLTPSEAPNGLPEFPQGRPIVLLNGLTELLPDPSFCFRDHPVCSSLGLPVCLSCLRNPLSQPGSIGLLLQLDGIPYFQCPPLCSGIAAVTGTRDLTATAPDGCVNNGGGEHGPLRLNVPNLPRDLVETLPEVGVEDPPNRGISKTFPTDPHNTFGPAKSVRHPPPLAIHAIIFLPLIYFAFVRKNPFTFALGMAQALVTALMISSSSATLPVTFRCAEENNRIDKRITRFVLPVGATINMDGTALYEAVAAIFIAQLNGLDLDVGQIVTISITATVASIGAAGVPNAGMVTMVIVLTAVGLPASDVTLIVAVDWLIDRFRTMVNVLGDAFGAGIVQKLSKRELERMDLTSDVDVANPFALETTLDDEECEKKSYVNGGFTVDKSDAISFTETSQF</sequence>
<keyword evidence="5" id="KW-0813">Transport</keyword>
<name>A0AAE0R9A1_9TELE</name>
<feature type="transmembrane region" description="Helical" evidence="33">
    <location>
        <begin position="55"/>
        <end position="74"/>
    </location>
</feature>
<evidence type="ECO:0000256" key="6">
    <source>
        <dbReference type="ARBA" id="ARBA00022475"/>
    </source>
</evidence>
<evidence type="ECO:0000256" key="7">
    <source>
        <dbReference type="ARBA" id="ARBA00022553"/>
    </source>
</evidence>
<dbReference type="GO" id="GO:0015501">
    <property type="term" value="F:glutamate:sodium symporter activity"/>
    <property type="evidence" value="ECO:0007669"/>
    <property type="project" value="TreeGrafter"/>
</dbReference>
<evidence type="ECO:0000256" key="14">
    <source>
        <dbReference type="ARBA" id="ARBA00022970"/>
    </source>
</evidence>
<dbReference type="AlphaFoldDB" id="A0AAE0R9A1"/>
<evidence type="ECO:0000256" key="27">
    <source>
        <dbReference type="ARBA" id="ARBA00045494"/>
    </source>
</evidence>
<accession>A0AAE0R9A1</accession>
<evidence type="ECO:0000256" key="26">
    <source>
        <dbReference type="ARBA" id="ARBA00043215"/>
    </source>
</evidence>
<dbReference type="GO" id="GO:0055038">
    <property type="term" value="C:recycling endosome membrane"/>
    <property type="evidence" value="ECO:0007669"/>
    <property type="project" value="UniProtKB-SubCell"/>
</dbReference>
<evidence type="ECO:0000256" key="11">
    <source>
        <dbReference type="ARBA" id="ARBA00022753"/>
    </source>
</evidence>
<keyword evidence="17" id="KW-0915">Sodium</keyword>
<evidence type="ECO:0000256" key="4">
    <source>
        <dbReference type="ARBA" id="ARBA00004565"/>
    </source>
</evidence>
<keyword evidence="16" id="KW-0770">Synapse</keyword>
<keyword evidence="7" id="KW-0597">Phosphoprotein</keyword>
<comment type="caution">
    <text evidence="34">The sequence shown here is derived from an EMBL/GenBank/DDBJ whole genome shotgun (WGS) entry which is preliminary data.</text>
</comment>
<feature type="region of interest" description="Disordered" evidence="32">
    <location>
        <begin position="377"/>
        <end position="397"/>
    </location>
</feature>
<feature type="transmembrane region" description="Helical" evidence="33">
    <location>
        <begin position="748"/>
        <end position="774"/>
    </location>
</feature>
<evidence type="ECO:0000256" key="28">
    <source>
        <dbReference type="ARBA" id="ARBA00047601"/>
    </source>
</evidence>
<evidence type="ECO:0000256" key="8">
    <source>
        <dbReference type="ARBA" id="ARBA00022599"/>
    </source>
</evidence>
<comment type="catalytic activity">
    <reaction evidence="31">
        <text>K(+)(in) + L-cysteine(out) + 3 Na(+)(out) + H(+)(out) = K(+)(out) + L-cysteine(in) + 3 Na(+)(in) + H(+)(in)</text>
        <dbReference type="Rhea" id="RHEA:82559"/>
        <dbReference type="ChEBI" id="CHEBI:15378"/>
        <dbReference type="ChEBI" id="CHEBI:29101"/>
        <dbReference type="ChEBI" id="CHEBI:29103"/>
        <dbReference type="ChEBI" id="CHEBI:35235"/>
    </reaction>
</comment>
<keyword evidence="13" id="KW-0630">Potassium</keyword>
<dbReference type="PANTHER" id="PTHR11958">
    <property type="entry name" value="SODIUM/DICARBOXYLATE SYMPORTER-RELATED"/>
    <property type="match status" value="1"/>
</dbReference>
<evidence type="ECO:0000256" key="19">
    <source>
        <dbReference type="ARBA" id="ARBA00023180"/>
    </source>
</evidence>
<dbReference type="Gene3D" id="1.10.3860.10">
    <property type="entry name" value="Sodium:dicarboxylate symporter"/>
    <property type="match status" value="2"/>
</dbReference>
<dbReference type="GO" id="GO:0031902">
    <property type="term" value="C:late endosome membrane"/>
    <property type="evidence" value="ECO:0007669"/>
    <property type="project" value="UniProtKB-SubCell"/>
</dbReference>
<dbReference type="InterPro" id="IPR001991">
    <property type="entry name" value="Na-dicarboxylate_symporter"/>
</dbReference>
<keyword evidence="11" id="KW-0967">Endosome</keyword>
<feature type="region of interest" description="Disordered" evidence="32">
    <location>
        <begin position="590"/>
        <end position="609"/>
    </location>
</feature>
<evidence type="ECO:0000256" key="20">
    <source>
        <dbReference type="ARBA" id="ARBA00023214"/>
    </source>
</evidence>
<feature type="region of interest" description="Disordered" evidence="32">
    <location>
        <begin position="305"/>
        <end position="350"/>
    </location>
</feature>
<evidence type="ECO:0000256" key="21">
    <source>
        <dbReference type="ARBA" id="ARBA00034102"/>
    </source>
</evidence>
<evidence type="ECO:0000256" key="31">
    <source>
        <dbReference type="ARBA" id="ARBA00049885"/>
    </source>
</evidence>
<evidence type="ECO:0000256" key="1">
    <source>
        <dbReference type="ARBA" id="ARBA00004146"/>
    </source>
</evidence>
<evidence type="ECO:0000256" key="33">
    <source>
        <dbReference type="SAM" id="Phobius"/>
    </source>
</evidence>
<evidence type="ECO:0000256" key="17">
    <source>
        <dbReference type="ARBA" id="ARBA00023053"/>
    </source>
</evidence>
<evidence type="ECO:0000256" key="25">
    <source>
        <dbReference type="ARBA" id="ARBA00042176"/>
    </source>
</evidence>
<evidence type="ECO:0000256" key="15">
    <source>
        <dbReference type="ARBA" id="ARBA00022989"/>
    </source>
</evidence>
<evidence type="ECO:0000256" key="10">
    <source>
        <dbReference type="ARBA" id="ARBA00022723"/>
    </source>
</evidence>
<comment type="catalytic activity">
    <reaction evidence="28">
        <text>K(+)(in) + L-glutamate(out) + 3 Na(+)(out) + H(+)(out) = K(+)(out) + L-glutamate(in) + 3 Na(+)(in) + H(+)(in)</text>
        <dbReference type="Rhea" id="RHEA:70699"/>
        <dbReference type="ChEBI" id="CHEBI:15378"/>
        <dbReference type="ChEBI" id="CHEBI:29101"/>
        <dbReference type="ChEBI" id="CHEBI:29103"/>
        <dbReference type="ChEBI" id="CHEBI:29985"/>
    </reaction>
</comment>
<feature type="transmembrane region" description="Helical" evidence="33">
    <location>
        <begin position="243"/>
        <end position="266"/>
    </location>
</feature>
<evidence type="ECO:0000256" key="24">
    <source>
        <dbReference type="ARBA" id="ARBA00041243"/>
    </source>
</evidence>
<dbReference type="EMBL" id="JAUCMX010000005">
    <property type="protein sequence ID" value="KAK3546473.1"/>
    <property type="molecule type" value="Genomic_DNA"/>
</dbReference>
<dbReference type="Pfam" id="PF00375">
    <property type="entry name" value="SDF"/>
    <property type="match status" value="2"/>
</dbReference>
<evidence type="ECO:0000256" key="22">
    <source>
        <dbReference type="ARBA" id="ARBA00037996"/>
    </source>
</evidence>
<dbReference type="Proteomes" id="UP001274896">
    <property type="component" value="Unassembled WGS sequence"/>
</dbReference>
<feature type="compositionally biased region" description="Low complexity" evidence="32">
    <location>
        <begin position="311"/>
        <end position="328"/>
    </location>
</feature>
<feature type="transmembrane region" description="Helical" evidence="33">
    <location>
        <begin position="624"/>
        <end position="640"/>
    </location>
</feature>
<keyword evidence="8" id="KW-0771">Synaptosome</keyword>
<evidence type="ECO:0000256" key="5">
    <source>
        <dbReference type="ARBA" id="ARBA00022448"/>
    </source>
</evidence>
<evidence type="ECO:0000256" key="30">
    <source>
        <dbReference type="ARBA" id="ARBA00049118"/>
    </source>
</evidence>
<evidence type="ECO:0000256" key="18">
    <source>
        <dbReference type="ARBA" id="ARBA00023136"/>
    </source>
</evidence>
<evidence type="ECO:0000256" key="29">
    <source>
        <dbReference type="ARBA" id="ARBA00048715"/>
    </source>
</evidence>
<protein>
    <recommendedName>
        <fullName evidence="23">Excitatory amino acid transporter 3</fullName>
    </recommendedName>
    <alternativeName>
        <fullName evidence="26">Excitatory amino-acid carrier 1</fullName>
    </alternativeName>
    <alternativeName>
        <fullName evidence="25">Sodium-dependent glutamate/aspartate transporter 3</fullName>
    </alternativeName>
    <alternativeName>
        <fullName evidence="24">Solute carrier family 1 member 1</fullName>
    </alternativeName>
</protein>
<keyword evidence="15 33" id="KW-1133">Transmembrane helix</keyword>
<evidence type="ECO:0000313" key="34">
    <source>
        <dbReference type="EMBL" id="KAK3546473.1"/>
    </source>
</evidence>
<comment type="catalytic activity">
    <reaction evidence="30">
        <text>D-aspartate(out) + K(+)(in) + 3 Na(+)(out) + H(+)(out) = D-aspartate(in) + K(+)(out) + 3 Na(+)(in) + H(+)(in)</text>
        <dbReference type="Rhea" id="RHEA:71379"/>
        <dbReference type="ChEBI" id="CHEBI:15378"/>
        <dbReference type="ChEBI" id="CHEBI:29101"/>
        <dbReference type="ChEBI" id="CHEBI:29103"/>
        <dbReference type="ChEBI" id="CHEBI:29990"/>
    </reaction>
</comment>
<comment type="function">
    <text evidence="27">Sodium-dependent, high-affinity amino acid transporter that mediates the uptake of L-glutamate and also L-aspartate and D-aspartate. Can also transport L-cysteine. Functions as a symporter that transports one amino acid molecule together with two or three Na(+) ions and one proton, in parallel with the counter-transport of one K(+) ion. Mediates Cl(-) flux that is not coupled to amino acid transport; this avoids the accumulation of negative charges due to aspartate and Na(+) symport. Plays an important role in L-glutamate and L-aspartate reabsorption in renal tubuli. Plays a redundant role in the rapid removal of released glutamate from the synaptic cleft, which is essential for terminating the postsynaptic action of glutamate. Contributes to glutathione biosynthesis and protection against oxidative stress via its role in L-glutamate and L-cysteine transport. Negatively regulated by ARL6IP5.</text>
</comment>
<keyword evidence="6" id="KW-1003">Cell membrane</keyword>
<feature type="transmembrane region" description="Helical" evidence="33">
    <location>
        <begin position="725"/>
        <end position="742"/>
    </location>
</feature>
<dbReference type="GO" id="GO:0045202">
    <property type="term" value="C:synapse"/>
    <property type="evidence" value="ECO:0007669"/>
    <property type="project" value="UniProtKB-SubCell"/>
</dbReference>
<keyword evidence="14" id="KW-0029">Amino-acid transport</keyword>